<accession>A0A7E4UU79</accession>
<evidence type="ECO:0000256" key="4">
    <source>
        <dbReference type="ARBA" id="ARBA00022692"/>
    </source>
</evidence>
<dbReference type="InterPro" id="IPR004299">
    <property type="entry name" value="MBOAT_fam"/>
</dbReference>
<organism evidence="12 13">
    <name type="scientific">Panagrellus redivivus</name>
    <name type="common">Microworm</name>
    <dbReference type="NCBI Taxonomy" id="6233"/>
    <lineage>
        <taxon>Eukaryota</taxon>
        <taxon>Metazoa</taxon>
        <taxon>Ecdysozoa</taxon>
        <taxon>Nematoda</taxon>
        <taxon>Chromadorea</taxon>
        <taxon>Rhabditida</taxon>
        <taxon>Tylenchina</taxon>
        <taxon>Panagrolaimomorpha</taxon>
        <taxon>Panagrolaimoidea</taxon>
        <taxon>Panagrolaimidae</taxon>
        <taxon>Panagrellus</taxon>
    </lineage>
</organism>
<dbReference type="WBParaSite" id="Pan_g12946.t1">
    <property type="protein sequence ID" value="Pan_g12946.t1"/>
    <property type="gene ID" value="Pan_g12946"/>
</dbReference>
<feature type="active site" evidence="10">
    <location>
        <position position="382"/>
    </location>
</feature>
<comment type="subcellular location">
    <subcellularLocation>
        <location evidence="1 9">Endoplasmic reticulum membrane</location>
        <topology evidence="1 9">Multi-pass membrane protein</topology>
    </subcellularLocation>
</comment>
<keyword evidence="7 9" id="KW-0472">Membrane</keyword>
<feature type="transmembrane region" description="Helical" evidence="11">
    <location>
        <begin position="54"/>
        <end position="72"/>
    </location>
</feature>
<dbReference type="PIRSF" id="PIRSF000439">
    <property type="entry name" value="Oat_ACAT_DAG_ARE"/>
    <property type="match status" value="1"/>
</dbReference>
<dbReference type="Proteomes" id="UP000492821">
    <property type="component" value="Unassembled WGS sequence"/>
</dbReference>
<dbReference type="AlphaFoldDB" id="A0A7E4UU79"/>
<keyword evidence="6 11" id="KW-1133">Transmembrane helix</keyword>
<protein>
    <recommendedName>
        <fullName evidence="9">O-acyltransferase</fullName>
    </recommendedName>
</protein>
<dbReference type="GO" id="GO:0008374">
    <property type="term" value="F:O-acyltransferase activity"/>
    <property type="evidence" value="ECO:0007669"/>
    <property type="project" value="InterPro"/>
</dbReference>
<name>A0A7E4UU79_PANRE</name>
<keyword evidence="12" id="KW-1185">Reference proteome</keyword>
<evidence type="ECO:0000256" key="6">
    <source>
        <dbReference type="ARBA" id="ARBA00022989"/>
    </source>
</evidence>
<keyword evidence="8 9" id="KW-0012">Acyltransferase</keyword>
<evidence type="ECO:0000256" key="10">
    <source>
        <dbReference type="PIRSR" id="PIRSR000439-1"/>
    </source>
</evidence>
<feature type="transmembrane region" description="Helical" evidence="11">
    <location>
        <begin position="392"/>
        <end position="411"/>
    </location>
</feature>
<comment type="similarity">
    <text evidence="2 9">Belongs to the membrane-bound acyltransferase family. Sterol o-acyltransferase subfamily.</text>
</comment>
<dbReference type="GO" id="GO:0008203">
    <property type="term" value="P:cholesterol metabolic process"/>
    <property type="evidence" value="ECO:0007669"/>
    <property type="project" value="TreeGrafter"/>
</dbReference>
<evidence type="ECO:0000256" key="5">
    <source>
        <dbReference type="ARBA" id="ARBA00022824"/>
    </source>
</evidence>
<keyword evidence="4 11" id="KW-0812">Transmembrane</keyword>
<feature type="transmembrane region" description="Helical" evidence="11">
    <location>
        <begin position="423"/>
        <end position="445"/>
    </location>
</feature>
<evidence type="ECO:0000256" key="11">
    <source>
        <dbReference type="SAM" id="Phobius"/>
    </source>
</evidence>
<dbReference type="Pfam" id="PF03062">
    <property type="entry name" value="MBOAT"/>
    <property type="match status" value="1"/>
</dbReference>
<evidence type="ECO:0000256" key="8">
    <source>
        <dbReference type="ARBA" id="ARBA00023315"/>
    </source>
</evidence>
<evidence type="ECO:0000313" key="12">
    <source>
        <dbReference type="Proteomes" id="UP000492821"/>
    </source>
</evidence>
<feature type="transmembrane region" description="Helical" evidence="11">
    <location>
        <begin position="99"/>
        <end position="121"/>
    </location>
</feature>
<keyword evidence="3 9" id="KW-0808">Transferase</keyword>
<evidence type="ECO:0000256" key="1">
    <source>
        <dbReference type="ARBA" id="ARBA00004477"/>
    </source>
</evidence>
<dbReference type="InterPro" id="IPR014371">
    <property type="entry name" value="Oat_ACAT_DAG_ARE"/>
</dbReference>
<dbReference type="PANTHER" id="PTHR10408:SF8">
    <property type="entry name" value="O-ACYLTRANSFERASE"/>
    <property type="match status" value="1"/>
</dbReference>
<evidence type="ECO:0000256" key="3">
    <source>
        <dbReference type="ARBA" id="ARBA00022679"/>
    </source>
</evidence>
<feature type="transmembrane region" description="Helical" evidence="11">
    <location>
        <begin position="247"/>
        <end position="267"/>
    </location>
</feature>
<feature type="transmembrane region" description="Helical" evidence="11">
    <location>
        <begin position="287"/>
        <end position="306"/>
    </location>
</feature>
<reference evidence="12" key="1">
    <citation type="journal article" date="2013" name="Genetics">
        <title>The draft genome and transcriptome of Panagrellus redivivus are shaped by the harsh demands of a free-living lifestyle.</title>
        <authorList>
            <person name="Srinivasan J."/>
            <person name="Dillman A.R."/>
            <person name="Macchietto M.G."/>
            <person name="Heikkinen L."/>
            <person name="Lakso M."/>
            <person name="Fracchia K.M."/>
            <person name="Antoshechkin I."/>
            <person name="Mortazavi A."/>
            <person name="Wong G."/>
            <person name="Sternberg P.W."/>
        </authorList>
    </citation>
    <scope>NUCLEOTIDE SEQUENCE [LARGE SCALE GENOMIC DNA]</scope>
    <source>
        <strain evidence="12">MT8872</strain>
    </source>
</reference>
<feature type="transmembrane region" description="Helical" evidence="11">
    <location>
        <begin position="141"/>
        <end position="167"/>
    </location>
</feature>
<evidence type="ECO:0000256" key="9">
    <source>
        <dbReference type="PIRNR" id="PIRNR000439"/>
    </source>
</evidence>
<evidence type="ECO:0000256" key="7">
    <source>
        <dbReference type="ARBA" id="ARBA00023136"/>
    </source>
</evidence>
<dbReference type="GO" id="GO:0005789">
    <property type="term" value="C:endoplasmic reticulum membrane"/>
    <property type="evidence" value="ECO:0007669"/>
    <property type="project" value="UniProtKB-SubCell"/>
</dbReference>
<proteinExistence type="inferred from homology"/>
<sequence>MTDAVLVHRAVGASESVDAKPDNGVYVAGRGFKSKEFKVRPSMLTTYFEGPGGIAFNFMMGVFILLAFSAVVKDVIQTGNPVNHFWLIWWNFRQLPQTLFVWGLLFASNFPVLAAFKYWALIPSKSVSAASEAPWMAALGAYYFAFFYLSIKFLFDAQLACACSFIITCENTRIAMKLYAFIRENIPRGIAQKLALADGTKKLAPGSDSIDWPTPAQYTYYFFCPSFIYRDSYPLAPTRSWSKVATYFLQALGCIYYTNLIFTQLIYPQFEPLNYHTVTVGELVYSIFPAVIPGFMCLVMLFYGLLHCWLNAFAEALYFGDRHFYGNWWNSKHMAEYYRVWNLVVHEYMYEYIYKDLAQLIGGKRGLKIAQAVVFFTSSLFHEYWFGVSLRLFYPIMFVLYFIIGGVFFSISRLITKPYAWNIAMFFNLLIGTGMFVSCYASEWYARQRCESVVGAGSFADFLVPRLWTC</sequence>
<evidence type="ECO:0000256" key="2">
    <source>
        <dbReference type="ARBA" id="ARBA00009010"/>
    </source>
</evidence>
<keyword evidence="5 9" id="KW-0256">Endoplasmic reticulum</keyword>
<evidence type="ECO:0000313" key="13">
    <source>
        <dbReference type="WBParaSite" id="Pan_g12946.t1"/>
    </source>
</evidence>
<reference evidence="13" key="2">
    <citation type="submission" date="2020-10" db="UniProtKB">
        <authorList>
            <consortium name="WormBaseParasite"/>
        </authorList>
    </citation>
    <scope>IDENTIFICATION</scope>
</reference>
<dbReference type="PANTHER" id="PTHR10408">
    <property type="entry name" value="STEROL O-ACYLTRANSFERASE"/>
    <property type="match status" value="1"/>
</dbReference>